<comment type="caution">
    <text evidence="2">The sequence shown here is derived from an EMBL/GenBank/DDBJ whole genome shotgun (WGS) entry which is preliminary data.</text>
</comment>
<organism evidence="2 3">
    <name type="scientific">Gandjariella thermophila</name>
    <dbReference type="NCBI Taxonomy" id="1931992"/>
    <lineage>
        <taxon>Bacteria</taxon>
        <taxon>Bacillati</taxon>
        <taxon>Actinomycetota</taxon>
        <taxon>Actinomycetes</taxon>
        <taxon>Pseudonocardiales</taxon>
        <taxon>Pseudonocardiaceae</taxon>
        <taxon>Gandjariella</taxon>
    </lineage>
</organism>
<keyword evidence="1" id="KW-1133">Transmembrane helix</keyword>
<gene>
    <name evidence="2" type="ORF">GTS_16610</name>
</gene>
<dbReference type="Proteomes" id="UP000298860">
    <property type="component" value="Unassembled WGS sequence"/>
</dbReference>
<evidence type="ECO:0000313" key="2">
    <source>
        <dbReference type="EMBL" id="GDY30028.1"/>
    </source>
</evidence>
<keyword evidence="1" id="KW-0472">Membrane</keyword>
<feature type="transmembrane region" description="Helical" evidence="1">
    <location>
        <begin position="20"/>
        <end position="40"/>
    </location>
</feature>
<evidence type="ECO:0000313" key="3">
    <source>
        <dbReference type="Proteomes" id="UP000298860"/>
    </source>
</evidence>
<dbReference type="EMBL" id="BJFL01000005">
    <property type="protein sequence ID" value="GDY30028.1"/>
    <property type="molecule type" value="Genomic_DNA"/>
</dbReference>
<feature type="transmembrane region" description="Helical" evidence="1">
    <location>
        <begin position="77"/>
        <end position="96"/>
    </location>
</feature>
<keyword evidence="3" id="KW-1185">Reference proteome</keyword>
<keyword evidence="1" id="KW-0812">Transmembrane</keyword>
<name>A0A4D4J5K8_9PSEU</name>
<reference evidence="3" key="1">
    <citation type="submission" date="2019-04" db="EMBL/GenBank/DDBJ databases">
        <title>Draft genome sequence of Pseudonocardiaceae bacterium SL3-2-4.</title>
        <authorList>
            <person name="Ningsih F."/>
            <person name="Yokota A."/>
            <person name="Sakai Y."/>
            <person name="Nanatani K."/>
            <person name="Yabe S."/>
            <person name="Oetari A."/>
            <person name="Sjamsuridzal W."/>
        </authorList>
    </citation>
    <scope>NUCLEOTIDE SEQUENCE [LARGE SCALE GENOMIC DNA]</scope>
    <source>
        <strain evidence="3">SL3-2-4</strain>
    </source>
</reference>
<protein>
    <submittedName>
        <fullName evidence="2">Uncharacterized protein</fullName>
    </submittedName>
</protein>
<evidence type="ECO:0000256" key="1">
    <source>
        <dbReference type="SAM" id="Phobius"/>
    </source>
</evidence>
<feature type="transmembrane region" description="Helical" evidence="1">
    <location>
        <begin position="46"/>
        <end position="65"/>
    </location>
</feature>
<sequence>MDTGSRGGAFRRALRGCTGAIAGGLLVLVLALVGAQLYAAQHATPGPGAAMIGGNAAAAVLAVACQWFADRSRGSRAAAAQLAVLAIAAAALWFSWWR</sequence>
<proteinExistence type="predicted"/>
<accession>A0A4D4J5K8</accession>
<dbReference type="AlphaFoldDB" id="A0A4D4J5K8"/>